<sequence length="244" mass="28109">MDSTTNLLQNGTEINVSIKIVTDNTSNGFNLKDGSFVHKLPKEATLEKIRDTLMRRRDEGPSSLHMGSNCFFLDRNRNQILPANEPNNKLDEILQTLNNEKILYIRQTTDYDWTQLIIKCEYGFTFDEDNIYIKDAPESAFKINVNKVQTNKLNKLSEDEEECKHNLEAFCKRNLIFGGNILANSLWLSTSLGLTNETSKQMFAILKNLLSVLVKGGKRQQLPFKSLVFHQLKNLLKLLKMHWL</sequence>
<evidence type="ECO:0000313" key="1">
    <source>
        <dbReference type="EMBL" id="RIB10830.1"/>
    </source>
</evidence>
<protein>
    <submittedName>
        <fullName evidence="1">Uncharacterized protein</fullName>
    </submittedName>
</protein>
<dbReference type="Proteomes" id="UP000266673">
    <property type="component" value="Unassembled WGS sequence"/>
</dbReference>
<proteinExistence type="predicted"/>
<name>A0A397UKN7_9GLOM</name>
<evidence type="ECO:0000313" key="2">
    <source>
        <dbReference type="Proteomes" id="UP000266673"/>
    </source>
</evidence>
<reference evidence="1 2" key="1">
    <citation type="submission" date="2018-06" db="EMBL/GenBank/DDBJ databases">
        <title>Comparative genomics reveals the genomic features of Rhizophagus irregularis, R. cerebriforme, R. diaphanum and Gigaspora rosea, and their symbiotic lifestyle signature.</title>
        <authorList>
            <person name="Morin E."/>
            <person name="San Clemente H."/>
            <person name="Chen E.C.H."/>
            <person name="De La Providencia I."/>
            <person name="Hainaut M."/>
            <person name="Kuo A."/>
            <person name="Kohler A."/>
            <person name="Murat C."/>
            <person name="Tang N."/>
            <person name="Roy S."/>
            <person name="Loubradou J."/>
            <person name="Henrissat B."/>
            <person name="Grigoriev I.V."/>
            <person name="Corradi N."/>
            <person name="Roux C."/>
            <person name="Martin F.M."/>
        </authorList>
    </citation>
    <scope>NUCLEOTIDE SEQUENCE [LARGE SCALE GENOMIC DNA]</scope>
    <source>
        <strain evidence="1 2">DAOM 194757</strain>
    </source>
</reference>
<dbReference type="AlphaFoldDB" id="A0A397UKN7"/>
<dbReference type="OrthoDB" id="2387130at2759"/>
<dbReference type="EMBL" id="QKWP01001206">
    <property type="protein sequence ID" value="RIB10830.1"/>
    <property type="molecule type" value="Genomic_DNA"/>
</dbReference>
<accession>A0A397UKN7</accession>
<gene>
    <name evidence="1" type="ORF">C2G38_157543</name>
</gene>
<comment type="caution">
    <text evidence="1">The sequence shown here is derived from an EMBL/GenBank/DDBJ whole genome shotgun (WGS) entry which is preliminary data.</text>
</comment>
<organism evidence="1 2">
    <name type="scientific">Gigaspora rosea</name>
    <dbReference type="NCBI Taxonomy" id="44941"/>
    <lineage>
        <taxon>Eukaryota</taxon>
        <taxon>Fungi</taxon>
        <taxon>Fungi incertae sedis</taxon>
        <taxon>Mucoromycota</taxon>
        <taxon>Glomeromycotina</taxon>
        <taxon>Glomeromycetes</taxon>
        <taxon>Diversisporales</taxon>
        <taxon>Gigasporaceae</taxon>
        <taxon>Gigaspora</taxon>
    </lineage>
</organism>
<keyword evidence="2" id="KW-1185">Reference proteome</keyword>